<dbReference type="PROSITE" id="PS50893">
    <property type="entry name" value="ABC_TRANSPORTER_2"/>
    <property type="match status" value="1"/>
</dbReference>
<dbReference type="Proteomes" id="UP000323664">
    <property type="component" value="Unassembled WGS sequence"/>
</dbReference>
<dbReference type="InterPro" id="IPR015860">
    <property type="entry name" value="ABC_transpr_TagH-like"/>
</dbReference>
<dbReference type="InterPro" id="IPR029439">
    <property type="entry name" value="Wzt_C"/>
</dbReference>
<evidence type="ECO:0000313" key="8">
    <source>
        <dbReference type="Proteomes" id="UP000323664"/>
    </source>
</evidence>
<dbReference type="InterPro" id="IPR050683">
    <property type="entry name" value="Bact_Polysacc_Export_ATP-bd"/>
</dbReference>
<dbReference type="RefSeq" id="WP_123065402.1">
    <property type="nucleotide sequence ID" value="NZ_RIAS01000009.1"/>
</dbReference>
<dbReference type="CDD" id="cd10147">
    <property type="entry name" value="Wzt_C-like"/>
    <property type="match status" value="1"/>
</dbReference>
<evidence type="ECO:0000256" key="1">
    <source>
        <dbReference type="ARBA" id="ARBA00005417"/>
    </source>
</evidence>
<dbReference type="PANTHER" id="PTHR46743">
    <property type="entry name" value="TEICHOIC ACIDS EXPORT ATP-BINDING PROTEIN TAGH"/>
    <property type="match status" value="1"/>
</dbReference>
<accession>A0A5M9WVG9</accession>
<keyword evidence="2" id="KW-0813">Transport</keyword>
<proteinExistence type="inferred from homology"/>
<dbReference type="GO" id="GO:0016020">
    <property type="term" value="C:membrane"/>
    <property type="evidence" value="ECO:0007669"/>
    <property type="project" value="InterPro"/>
</dbReference>
<evidence type="ECO:0000259" key="6">
    <source>
        <dbReference type="PROSITE" id="PS50893"/>
    </source>
</evidence>
<dbReference type="SMART" id="SM00382">
    <property type="entry name" value="AAA"/>
    <property type="match status" value="1"/>
</dbReference>
<dbReference type="Gene3D" id="3.40.50.300">
    <property type="entry name" value="P-loop containing nucleotide triphosphate hydrolases"/>
    <property type="match status" value="1"/>
</dbReference>
<reference evidence="7 8" key="1">
    <citation type="journal article" date="2019" name="J. Ind. Microbiol. Biotechnol.">
        <title>Paenibacillus amylolyticus 27C64 has a diverse set of carbohydrate-active enzymes and complete pectin deconstruction system.</title>
        <authorList>
            <person name="Keggi C."/>
            <person name="Doran-Peterson J."/>
        </authorList>
    </citation>
    <scope>NUCLEOTIDE SEQUENCE [LARGE SCALE GENOMIC DNA]</scope>
    <source>
        <strain evidence="7 8">27C64</strain>
    </source>
</reference>
<keyword evidence="3" id="KW-0547">Nucleotide-binding</keyword>
<dbReference type="Pfam" id="PF14524">
    <property type="entry name" value="Wzt_C"/>
    <property type="match status" value="1"/>
</dbReference>
<evidence type="ECO:0000256" key="5">
    <source>
        <dbReference type="ARBA" id="ARBA00022967"/>
    </source>
</evidence>
<keyword evidence="5" id="KW-1278">Translocase</keyword>
<evidence type="ECO:0000256" key="2">
    <source>
        <dbReference type="ARBA" id="ARBA00022448"/>
    </source>
</evidence>
<comment type="similarity">
    <text evidence="1">Belongs to the ABC transporter superfamily.</text>
</comment>
<evidence type="ECO:0000256" key="4">
    <source>
        <dbReference type="ARBA" id="ARBA00022840"/>
    </source>
</evidence>
<sequence>MNNYAVELSNVGKEFQTYANPINRLKELLFEDREYSEKFTVLKNVNLRIPRGQTIGLIGENGSGKSTLLQLICGILKPTTGVVSVEGKISALLELGAGFNPEFTGRENVYMNGAIQGFTRAEMDVRMPIIEGFAEIGEFIDKPVKTYSSGMYVRLAFASAINVNPDILIVDEALAVGDLYFQLKCIEKIKEFKESGKTIIYVSHDTYSVKNICDYVVWIKEGNIFEQGDPVQVVPHFEDYMKLKKDINSNVSNKTESTSTSEELMLKIVETNCYEYKTRNVKQQFEVNDSMTISVNYELLKSVDEIVAGVAIFGADGSSICGLNTKLDSITIKPNLGENELFIHYSDLNLFPGTYTIHVGFFEREAVGRMDYKADTGSFNIISSSYKGEGVVLLKHEWEVK</sequence>
<comment type="caution">
    <text evidence="7">The sequence shown here is derived from an EMBL/GenBank/DDBJ whole genome shotgun (WGS) entry which is preliminary data.</text>
</comment>
<dbReference type="InterPro" id="IPR003439">
    <property type="entry name" value="ABC_transporter-like_ATP-bd"/>
</dbReference>
<feature type="domain" description="ABC transporter" evidence="6">
    <location>
        <begin position="23"/>
        <end position="246"/>
    </location>
</feature>
<dbReference type="GO" id="GO:0016887">
    <property type="term" value="F:ATP hydrolysis activity"/>
    <property type="evidence" value="ECO:0007669"/>
    <property type="project" value="InterPro"/>
</dbReference>
<dbReference type="EMBL" id="RIAS01000009">
    <property type="protein sequence ID" value="KAA8785644.1"/>
    <property type="molecule type" value="Genomic_DNA"/>
</dbReference>
<protein>
    <submittedName>
        <fullName evidence="7">ABC transporter ATP-binding protein</fullName>
    </submittedName>
</protein>
<dbReference type="InterPro" id="IPR003593">
    <property type="entry name" value="AAA+_ATPase"/>
</dbReference>
<name>A0A5M9WVG9_PAEAM</name>
<dbReference type="InterPro" id="IPR027417">
    <property type="entry name" value="P-loop_NTPase"/>
</dbReference>
<dbReference type="AlphaFoldDB" id="A0A5M9WVG9"/>
<keyword evidence="4 7" id="KW-0067">ATP-binding</keyword>
<dbReference type="GO" id="GO:0140359">
    <property type="term" value="F:ABC-type transporter activity"/>
    <property type="evidence" value="ECO:0007669"/>
    <property type="project" value="InterPro"/>
</dbReference>
<evidence type="ECO:0000256" key="3">
    <source>
        <dbReference type="ARBA" id="ARBA00022741"/>
    </source>
</evidence>
<dbReference type="PANTHER" id="PTHR46743:SF2">
    <property type="entry name" value="TEICHOIC ACIDS EXPORT ATP-BINDING PROTEIN TAGH"/>
    <property type="match status" value="1"/>
</dbReference>
<dbReference type="Gene3D" id="2.70.50.60">
    <property type="entry name" value="abc- transporter (atp binding component) like domain"/>
    <property type="match status" value="1"/>
</dbReference>
<evidence type="ECO:0000313" key="7">
    <source>
        <dbReference type="EMBL" id="KAA8785644.1"/>
    </source>
</evidence>
<gene>
    <name evidence="7" type="ORF">EC604_17525</name>
</gene>
<organism evidence="7 8">
    <name type="scientific">Paenibacillus amylolyticus</name>
    <dbReference type="NCBI Taxonomy" id="1451"/>
    <lineage>
        <taxon>Bacteria</taxon>
        <taxon>Bacillati</taxon>
        <taxon>Bacillota</taxon>
        <taxon>Bacilli</taxon>
        <taxon>Bacillales</taxon>
        <taxon>Paenibacillaceae</taxon>
        <taxon>Paenibacillus</taxon>
    </lineage>
</organism>
<dbReference type="Pfam" id="PF00005">
    <property type="entry name" value="ABC_tran"/>
    <property type="match status" value="1"/>
</dbReference>
<dbReference type="CDD" id="cd03220">
    <property type="entry name" value="ABC_KpsT_Wzt"/>
    <property type="match status" value="1"/>
</dbReference>
<dbReference type="SUPFAM" id="SSF52540">
    <property type="entry name" value="P-loop containing nucleoside triphosphate hydrolases"/>
    <property type="match status" value="1"/>
</dbReference>
<dbReference type="OrthoDB" id="9778870at2"/>
<dbReference type="GO" id="GO:0005524">
    <property type="term" value="F:ATP binding"/>
    <property type="evidence" value="ECO:0007669"/>
    <property type="project" value="UniProtKB-KW"/>
</dbReference>